<protein>
    <submittedName>
        <fullName evidence="3">Uncharacterized protein</fullName>
    </submittedName>
</protein>
<name>A0ABY7CK45_9BASI</name>
<keyword evidence="4" id="KW-1185">Reference proteome</keyword>
<feature type="region of interest" description="Disordered" evidence="2">
    <location>
        <begin position="127"/>
        <end position="157"/>
    </location>
</feature>
<reference evidence="3" key="1">
    <citation type="submission" date="2022-10" db="EMBL/GenBank/DDBJ databases">
        <title>Puccinia triticina Genome sequencing and assembly.</title>
        <authorList>
            <person name="Li C."/>
        </authorList>
    </citation>
    <scope>NUCLEOTIDE SEQUENCE</scope>
    <source>
        <strain evidence="3">Pt15</strain>
    </source>
</reference>
<keyword evidence="1" id="KW-0175">Coiled coil</keyword>
<evidence type="ECO:0000313" key="4">
    <source>
        <dbReference type="Proteomes" id="UP001164743"/>
    </source>
</evidence>
<dbReference type="PANTHER" id="PTHR10643:SF2">
    <property type="entry name" value="KINETOCHORE PROTEIN NDC80 HOMOLOG"/>
    <property type="match status" value="1"/>
</dbReference>
<organism evidence="3 4">
    <name type="scientific">Puccinia triticina</name>
    <dbReference type="NCBI Taxonomy" id="208348"/>
    <lineage>
        <taxon>Eukaryota</taxon>
        <taxon>Fungi</taxon>
        <taxon>Dikarya</taxon>
        <taxon>Basidiomycota</taxon>
        <taxon>Pucciniomycotina</taxon>
        <taxon>Pucciniomycetes</taxon>
        <taxon>Pucciniales</taxon>
        <taxon>Pucciniaceae</taxon>
        <taxon>Puccinia</taxon>
    </lineage>
</organism>
<evidence type="ECO:0000313" key="3">
    <source>
        <dbReference type="EMBL" id="WAQ85278.1"/>
    </source>
</evidence>
<feature type="compositionally biased region" description="Polar residues" evidence="2">
    <location>
        <begin position="127"/>
        <end position="145"/>
    </location>
</feature>
<evidence type="ECO:0000256" key="2">
    <source>
        <dbReference type="SAM" id="MobiDB-lite"/>
    </source>
</evidence>
<proteinExistence type="predicted"/>
<dbReference type="Proteomes" id="UP001164743">
    <property type="component" value="Chromosome 5A"/>
</dbReference>
<feature type="coiled-coil region" evidence="1">
    <location>
        <begin position="71"/>
        <end position="105"/>
    </location>
</feature>
<dbReference type="EMBL" id="CP110425">
    <property type="protein sequence ID" value="WAQ85278.1"/>
    <property type="molecule type" value="Genomic_DNA"/>
</dbReference>
<dbReference type="GeneID" id="77810553"/>
<sequence>MPTIFKDKAVKLGLIPRAPEPFEHLDFSQPVNSGGADVANMLPDPTVDIKPALIQLKKNTIAHRLGRTEQVLAVEEKLANLTEILQEKRERLQISETSVQQLTKRKFAAKTNQMNEQIDSILKQLNPLSESTGGPSNNLVANNQAGGSGSHIANMRI</sequence>
<evidence type="ECO:0000256" key="1">
    <source>
        <dbReference type="SAM" id="Coils"/>
    </source>
</evidence>
<accession>A0ABY7CK45</accession>
<dbReference type="PANTHER" id="PTHR10643">
    <property type="entry name" value="KINETOCHORE PROTEIN NDC80"/>
    <property type="match status" value="1"/>
</dbReference>
<dbReference type="RefSeq" id="XP_053020833.1">
    <property type="nucleotide sequence ID" value="XM_053169658.1"/>
</dbReference>
<dbReference type="InterPro" id="IPR005550">
    <property type="entry name" value="Kinetochore_Ndc80"/>
</dbReference>
<gene>
    <name evidence="3" type="ORF">PtA15_5A853</name>
</gene>